<dbReference type="AlphaFoldDB" id="A0A372KQ52"/>
<reference evidence="3 4" key="2">
    <citation type="submission" date="2018-08" db="EMBL/GenBank/DDBJ databases">
        <title>Draft genome of Streptococcus sp. nov. Z1.</title>
        <authorList>
            <person name="Tian Z."/>
        </authorList>
    </citation>
    <scope>NUCLEOTIDE SEQUENCE [LARGE SCALE GENOMIC DNA]</scope>
    <source>
        <strain evidence="3">Z1</strain>
        <strain evidence="4">Z1(2018)</strain>
    </source>
</reference>
<evidence type="ECO:0000313" key="2">
    <source>
        <dbReference type="EMBL" id="RFU51914.1"/>
    </source>
</evidence>
<proteinExistence type="predicted"/>
<sequence>MGNIMTSLISLMGVGVIVVLVKRAFFSDKADGYFNYFVRFEDTDPIPDIAENPNLKNKLQIISCRDGVYVVLSKINDAKIKEILMTDYHLTPRQVVVQTGAPAPLHAL</sequence>
<dbReference type="EMBL" id="QVQZ01000001">
    <property type="protein sequence ID" value="RFU54106.1"/>
    <property type="molecule type" value="Genomic_DNA"/>
</dbReference>
<keyword evidence="1" id="KW-1133">Transmembrane helix</keyword>
<protein>
    <submittedName>
        <fullName evidence="3">Uncharacterized protein</fullName>
    </submittedName>
</protein>
<evidence type="ECO:0000256" key="1">
    <source>
        <dbReference type="SAM" id="Phobius"/>
    </source>
</evidence>
<accession>A0A372KQ52</accession>
<dbReference type="EMBL" id="QVQY01000001">
    <property type="protein sequence ID" value="RFU51914.1"/>
    <property type="molecule type" value="Genomic_DNA"/>
</dbReference>
<keyword evidence="1" id="KW-0472">Membrane</keyword>
<evidence type="ECO:0000313" key="3">
    <source>
        <dbReference type="EMBL" id="RFU54106.1"/>
    </source>
</evidence>
<evidence type="ECO:0000313" key="5">
    <source>
        <dbReference type="Proteomes" id="UP000264056"/>
    </source>
</evidence>
<organism evidence="3 4">
    <name type="scientific">Streptococcus chenjunshii</name>
    <dbReference type="NCBI Taxonomy" id="2173853"/>
    <lineage>
        <taxon>Bacteria</taxon>
        <taxon>Bacillati</taxon>
        <taxon>Bacillota</taxon>
        <taxon>Bacilli</taxon>
        <taxon>Lactobacillales</taxon>
        <taxon>Streptococcaceae</taxon>
        <taxon>Streptococcus</taxon>
    </lineage>
</organism>
<gene>
    <name evidence="2" type="ORF">DDV22_00260</name>
    <name evidence="3" type="ORF">DDV23_00815</name>
</gene>
<feature type="transmembrane region" description="Helical" evidence="1">
    <location>
        <begin position="6"/>
        <end position="25"/>
    </location>
</feature>
<dbReference type="Proteomes" id="UP000262901">
    <property type="component" value="Unassembled WGS sequence"/>
</dbReference>
<dbReference type="Proteomes" id="UP000264056">
    <property type="component" value="Unassembled WGS sequence"/>
</dbReference>
<name>A0A372KQ52_9STRE</name>
<keyword evidence="5" id="KW-1185">Reference proteome</keyword>
<evidence type="ECO:0000313" key="4">
    <source>
        <dbReference type="Proteomes" id="UP000262901"/>
    </source>
</evidence>
<keyword evidence="1" id="KW-0812">Transmembrane</keyword>
<reference evidence="2 5" key="1">
    <citation type="submission" date="2018-08" db="EMBL/GenBank/DDBJ databases">
        <title>Draft genome of Streptococcus sp .nov. Z2.</title>
        <authorList>
            <person name="Tian Z."/>
        </authorList>
    </citation>
    <scope>NUCLEOTIDE SEQUENCE [LARGE SCALE GENOMIC DNA]</scope>
    <source>
        <strain evidence="2 5">Z2</strain>
    </source>
</reference>
<comment type="caution">
    <text evidence="3">The sequence shown here is derived from an EMBL/GenBank/DDBJ whole genome shotgun (WGS) entry which is preliminary data.</text>
</comment>